<keyword evidence="1" id="KW-0812">Transmembrane</keyword>
<comment type="caution">
    <text evidence="2">The sequence shown here is derived from an EMBL/GenBank/DDBJ whole genome shotgun (WGS) entry which is preliminary data.</text>
</comment>
<dbReference type="EMBL" id="PZZP01000001">
    <property type="protein sequence ID" value="PTM58764.1"/>
    <property type="molecule type" value="Genomic_DNA"/>
</dbReference>
<reference evidence="2 3" key="1">
    <citation type="submission" date="2018-04" db="EMBL/GenBank/DDBJ databases">
        <title>Genomic Encyclopedia of Archaeal and Bacterial Type Strains, Phase II (KMG-II): from individual species to whole genera.</title>
        <authorList>
            <person name="Goeker M."/>
        </authorList>
    </citation>
    <scope>NUCLEOTIDE SEQUENCE [LARGE SCALE GENOMIC DNA]</scope>
    <source>
        <strain evidence="2 3">DSM 45169</strain>
    </source>
</reference>
<accession>A0A2T4ZA52</accession>
<evidence type="ECO:0000313" key="2">
    <source>
        <dbReference type="EMBL" id="PTM58764.1"/>
    </source>
</evidence>
<organism evidence="2 3">
    <name type="scientific">Desmospora activa DSM 45169</name>
    <dbReference type="NCBI Taxonomy" id="1121389"/>
    <lineage>
        <taxon>Bacteria</taxon>
        <taxon>Bacillati</taxon>
        <taxon>Bacillota</taxon>
        <taxon>Bacilli</taxon>
        <taxon>Bacillales</taxon>
        <taxon>Thermoactinomycetaceae</taxon>
        <taxon>Desmospora</taxon>
    </lineage>
</organism>
<gene>
    <name evidence="2" type="ORF">C8J48_1354</name>
</gene>
<feature type="transmembrane region" description="Helical" evidence="1">
    <location>
        <begin position="37"/>
        <end position="52"/>
    </location>
</feature>
<evidence type="ECO:0000313" key="3">
    <source>
        <dbReference type="Proteomes" id="UP000241639"/>
    </source>
</evidence>
<evidence type="ECO:0000256" key="1">
    <source>
        <dbReference type="SAM" id="Phobius"/>
    </source>
</evidence>
<name>A0A2T4ZA52_9BACL</name>
<keyword evidence="3" id="KW-1185">Reference proteome</keyword>
<protein>
    <submittedName>
        <fullName evidence="2">Uncharacterized protein</fullName>
    </submittedName>
</protein>
<keyword evidence="1" id="KW-1133">Transmembrane helix</keyword>
<dbReference type="AlphaFoldDB" id="A0A2T4ZA52"/>
<keyword evidence="1" id="KW-0472">Membrane</keyword>
<proteinExistence type="predicted"/>
<sequence length="53" mass="6054">MPLLLVQIALVVICFRCAYHLIQMVQANRQPILEVLYQASILIVALWLFLGTL</sequence>
<dbReference type="Proteomes" id="UP000241639">
    <property type="component" value="Unassembled WGS sequence"/>
</dbReference>
<dbReference type="RefSeq" id="WP_170105221.1">
    <property type="nucleotide sequence ID" value="NZ_PZZP01000001.1"/>
</dbReference>